<dbReference type="Pfam" id="PF12010">
    <property type="entry name" value="DUF3502"/>
    <property type="match status" value="1"/>
</dbReference>
<dbReference type="Pfam" id="PF01547">
    <property type="entry name" value="SBP_bac_1"/>
    <property type="match status" value="1"/>
</dbReference>
<dbReference type="PANTHER" id="PTHR43649">
    <property type="entry name" value="ARABINOSE-BINDING PROTEIN-RELATED"/>
    <property type="match status" value="1"/>
</dbReference>
<keyword evidence="1" id="KW-0732">Signal</keyword>
<dbReference type="EMBL" id="MRTP01000001">
    <property type="protein sequence ID" value="OMF57648.1"/>
    <property type="molecule type" value="Genomic_DNA"/>
</dbReference>
<dbReference type="STRING" id="297318.BK138_03355"/>
<dbReference type="RefSeq" id="WP_076165728.1">
    <property type="nucleotide sequence ID" value="NZ_MRTP01000001.1"/>
</dbReference>
<feature type="domain" description="DUF3502" evidence="2">
    <location>
        <begin position="430"/>
        <end position="496"/>
    </location>
</feature>
<feature type="signal peptide" evidence="1">
    <location>
        <begin position="1"/>
        <end position="20"/>
    </location>
</feature>
<accession>A0A1R1F0N5</accession>
<dbReference type="Proteomes" id="UP000187172">
    <property type="component" value="Unassembled WGS sequence"/>
</dbReference>
<dbReference type="Gene3D" id="3.40.190.10">
    <property type="entry name" value="Periplasmic binding protein-like II"/>
    <property type="match status" value="2"/>
</dbReference>
<name>A0A1R1F0N5_9BACL</name>
<reference evidence="3 4" key="1">
    <citation type="submission" date="2016-11" db="EMBL/GenBank/DDBJ databases">
        <title>Paenibacillus species isolates.</title>
        <authorList>
            <person name="Beno S.M."/>
        </authorList>
    </citation>
    <scope>NUCLEOTIDE SEQUENCE [LARGE SCALE GENOMIC DNA]</scope>
    <source>
        <strain evidence="3 4">FSL R5-0378</strain>
    </source>
</reference>
<proteinExistence type="predicted"/>
<comment type="caution">
    <text evidence="3">The sequence shown here is derived from an EMBL/GenBank/DDBJ whole genome shotgun (WGS) entry which is preliminary data.</text>
</comment>
<evidence type="ECO:0000259" key="2">
    <source>
        <dbReference type="Pfam" id="PF12010"/>
    </source>
</evidence>
<dbReference type="PANTHER" id="PTHR43649:SF17">
    <property type="entry name" value="ABC TRANSPORTER SOLUTE BINDING PROTEIN-SUGAR TRANSPORT"/>
    <property type="match status" value="1"/>
</dbReference>
<dbReference type="InterPro" id="IPR006059">
    <property type="entry name" value="SBP"/>
</dbReference>
<dbReference type="AlphaFoldDB" id="A0A1R1F0N5"/>
<evidence type="ECO:0000256" key="1">
    <source>
        <dbReference type="SAM" id="SignalP"/>
    </source>
</evidence>
<gene>
    <name evidence="3" type="ORF">BK138_03355</name>
</gene>
<dbReference type="SUPFAM" id="SSF53850">
    <property type="entry name" value="Periplasmic binding protein-like II"/>
    <property type="match status" value="1"/>
</dbReference>
<sequence>MKKKWFGVLAFILLAATVFAGCGGGNSADGGGESAGSTDVKNESGLKPVELTWYYPLSQLQPDQQKVQDEINKIVKEKINATVKLMPVSIGDYVQKMNTVLAAGEKFDILWTGYMLKPEELVRKGAIQPLDDLLNQYAPELKSDVPQVMWDGLSVDGKIYGIPNQQINGSRYGFIVLKELADKYKLDTTKIKKIEDIEPFLKQIKDNEPDMIPFGIFGTDFINPQVHDDKYWIVPGLDDHFYIKTDDPTYTLQRYPEEELNNFRLASKWYKEGYIYKDAATVKSGDFKGKIAVDYHIVLKPGVEAEVKARNGGHDVVIIPLSNWFSNGYSATTNQSISRTSPNPDRAMMLLNLVNTDKELYNLLCNGLEGVHYEKQSGEYISALPDSRYKPNMDWVFGSVFNSYLKEGQPENVWEETKKINETAEINPVGAFKFNSEPVSTEIANLNAVWGEYKRGLVTGTLDFDETWPVLYGKLKEAGEDKYVEEVKKQFEQFLKDKGLKK</sequence>
<organism evidence="3 4">
    <name type="scientific">Paenibacillus rhizosphaerae</name>
    <dbReference type="NCBI Taxonomy" id="297318"/>
    <lineage>
        <taxon>Bacteria</taxon>
        <taxon>Bacillati</taxon>
        <taxon>Bacillota</taxon>
        <taxon>Bacilli</taxon>
        <taxon>Bacillales</taxon>
        <taxon>Paenibacillaceae</taxon>
        <taxon>Paenibacillus</taxon>
    </lineage>
</organism>
<feature type="chain" id="PRO_5039178158" evidence="1">
    <location>
        <begin position="21"/>
        <end position="502"/>
    </location>
</feature>
<protein>
    <submittedName>
        <fullName evidence="3">ABC transporter substrate-binding protein</fullName>
    </submittedName>
</protein>
<dbReference type="InterPro" id="IPR050490">
    <property type="entry name" value="Bact_solute-bd_prot1"/>
</dbReference>
<evidence type="ECO:0000313" key="4">
    <source>
        <dbReference type="Proteomes" id="UP000187172"/>
    </source>
</evidence>
<dbReference type="InterPro" id="IPR022627">
    <property type="entry name" value="DUF3502"/>
</dbReference>
<keyword evidence="4" id="KW-1185">Reference proteome</keyword>
<dbReference type="PROSITE" id="PS51257">
    <property type="entry name" value="PROKAR_LIPOPROTEIN"/>
    <property type="match status" value="1"/>
</dbReference>
<evidence type="ECO:0000313" key="3">
    <source>
        <dbReference type="EMBL" id="OMF57648.1"/>
    </source>
</evidence>